<comment type="caution">
    <text evidence="2">The sequence shown here is derived from an EMBL/GenBank/DDBJ whole genome shotgun (WGS) entry which is preliminary data.</text>
</comment>
<dbReference type="EMBL" id="LLXI01002020">
    <property type="protein sequence ID" value="PKY55963.1"/>
    <property type="molecule type" value="Genomic_DNA"/>
</dbReference>
<dbReference type="VEuPathDB" id="FungiDB:RhiirA1_543500"/>
<protein>
    <recommendedName>
        <fullName evidence="1">RNase H type-1 domain-containing protein</fullName>
    </recommendedName>
</protein>
<evidence type="ECO:0000313" key="3">
    <source>
        <dbReference type="Proteomes" id="UP000234323"/>
    </source>
</evidence>
<feature type="domain" description="RNase H type-1" evidence="1">
    <location>
        <begin position="9"/>
        <end position="83"/>
    </location>
</feature>
<accession>A0A2I1HAQ1</accession>
<sequence>MTALLAIPSNIYTDSQAAIDGINRISDALNRRGRKLLKLNNYVILFTIHDLIITKSLKLNLIKVREHSGDYWNDMADEIAKNEREIAGSINNRILDIRSLCSFSTISPGLVNIGIDRHIRPFTRFVAESLEEVQWSFNKQWRSYFEEDFSSTGWHWSSHWQNFNSINKERCTSFSTNEKLVHLSSARITSYLPLKTNYT</sequence>
<proteinExistence type="predicted"/>
<name>A0A2I1HAQ1_9GLOM</name>
<dbReference type="GO" id="GO:0003676">
    <property type="term" value="F:nucleic acid binding"/>
    <property type="evidence" value="ECO:0007669"/>
    <property type="project" value="InterPro"/>
</dbReference>
<dbReference type="Pfam" id="PF00075">
    <property type="entry name" value="RNase_H"/>
    <property type="match status" value="1"/>
</dbReference>
<dbReference type="OrthoDB" id="2423558at2759"/>
<organism evidence="2 3">
    <name type="scientific">Rhizophagus irregularis</name>
    <dbReference type="NCBI Taxonomy" id="588596"/>
    <lineage>
        <taxon>Eukaryota</taxon>
        <taxon>Fungi</taxon>
        <taxon>Fungi incertae sedis</taxon>
        <taxon>Mucoromycota</taxon>
        <taxon>Glomeromycotina</taxon>
        <taxon>Glomeromycetes</taxon>
        <taxon>Glomerales</taxon>
        <taxon>Glomeraceae</taxon>
        <taxon>Rhizophagus</taxon>
    </lineage>
</organism>
<evidence type="ECO:0000313" key="2">
    <source>
        <dbReference type="EMBL" id="PKY55963.1"/>
    </source>
</evidence>
<dbReference type="Proteomes" id="UP000234323">
    <property type="component" value="Unassembled WGS sequence"/>
</dbReference>
<dbReference type="InterPro" id="IPR036397">
    <property type="entry name" value="RNaseH_sf"/>
</dbReference>
<dbReference type="GO" id="GO:0004523">
    <property type="term" value="F:RNA-DNA hybrid ribonuclease activity"/>
    <property type="evidence" value="ECO:0007669"/>
    <property type="project" value="InterPro"/>
</dbReference>
<dbReference type="AlphaFoldDB" id="A0A2I1HAQ1"/>
<gene>
    <name evidence="2" type="ORF">RhiirA4_475868</name>
</gene>
<dbReference type="InterPro" id="IPR012337">
    <property type="entry name" value="RNaseH-like_sf"/>
</dbReference>
<dbReference type="SUPFAM" id="SSF53098">
    <property type="entry name" value="Ribonuclease H-like"/>
    <property type="match status" value="1"/>
</dbReference>
<keyword evidence="3" id="KW-1185">Reference proteome</keyword>
<reference evidence="2 3" key="1">
    <citation type="submission" date="2015-10" db="EMBL/GenBank/DDBJ databases">
        <title>Genome analyses suggest a sexual origin of heterokaryosis in a supposedly ancient asexual fungus.</title>
        <authorList>
            <person name="Ropars J."/>
            <person name="Sedzielewska K."/>
            <person name="Noel J."/>
            <person name="Charron P."/>
            <person name="Farinelli L."/>
            <person name="Marton T."/>
            <person name="Kruger M."/>
            <person name="Pelin A."/>
            <person name="Brachmann A."/>
            <person name="Corradi N."/>
        </authorList>
    </citation>
    <scope>NUCLEOTIDE SEQUENCE [LARGE SCALE GENOMIC DNA]</scope>
    <source>
        <strain evidence="2 3">A4</strain>
    </source>
</reference>
<dbReference type="Gene3D" id="3.30.420.10">
    <property type="entry name" value="Ribonuclease H-like superfamily/Ribonuclease H"/>
    <property type="match status" value="1"/>
</dbReference>
<dbReference type="VEuPathDB" id="FungiDB:FUN_023239"/>
<evidence type="ECO:0000259" key="1">
    <source>
        <dbReference type="Pfam" id="PF00075"/>
    </source>
</evidence>
<dbReference type="InterPro" id="IPR002156">
    <property type="entry name" value="RNaseH_domain"/>
</dbReference>